<evidence type="ECO:0008006" key="4">
    <source>
        <dbReference type="Google" id="ProtNLM"/>
    </source>
</evidence>
<dbReference type="OrthoDB" id="6173967at2"/>
<sequence length="200" mass="21117">MSGDCGGREAGMGRARRGAPRRGARGHDHAAAKGPATRREGCGRRRLLAAVPALVLAAAAPRRAAAVDPDGAFRHVGNLVVYLAVIPAAVLHGHPPEHTGRGMHGGVPEGHHVHHLLVALFDAATGRRITDARVTAVVHGLRHTPEDRTELEPMTVGGAEAYGSFATLPARDYYRIEVEVLRVGGGAAARAVFPHRHFQP</sequence>
<feature type="compositionally biased region" description="Basic residues" evidence="1">
    <location>
        <begin position="14"/>
        <end position="24"/>
    </location>
</feature>
<keyword evidence="3" id="KW-1185">Reference proteome</keyword>
<dbReference type="Proteomes" id="UP000295023">
    <property type="component" value="Unassembled WGS sequence"/>
</dbReference>
<accession>A0A4R4DKP2</accession>
<name>A0A4R4DKP2_9PROT</name>
<protein>
    <recommendedName>
        <fullName evidence="4">DUF4426 domain-containing protein</fullName>
    </recommendedName>
</protein>
<dbReference type="RefSeq" id="WP_132289589.1">
    <property type="nucleotide sequence ID" value="NZ_SKBM01000011.1"/>
</dbReference>
<feature type="region of interest" description="Disordered" evidence="1">
    <location>
        <begin position="1"/>
        <end position="40"/>
    </location>
</feature>
<gene>
    <name evidence="2" type="ORF">EXY23_12930</name>
</gene>
<dbReference type="EMBL" id="SKBM01000011">
    <property type="protein sequence ID" value="TCZ61042.1"/>
    <property type="molecule type" value="Genomic_DNA"/>
</dbReference>
<comment type="caution">
    <text evidence="2">The sequence shown here is derived from an EMBL/GenBank/DDBJ whole genome shotgun (WGS) entry which is preliminary data.</text>
</comment>
<proteinExistence type="predicted"/>
<evidence type="ECO:0000313" key="2">
    <source>
        <dbReference type="EMBL" id="TCZ61042.1"/>
    </source>
</evidence>
<feature type="compositionally biased region" description="Gly residues" evidence="1">
    <location>
        <begin position="1"/>
        <end position="10"/>
    </location>
</feature>
<organism evidence="2 3">
    <name type="scientific">Roseicella aquatilis</name>
    <dbReference type="NCBI Taxonomy" id="2527868"/>
    <lineage>
        <taxon>Bacteria</taxon>
        <taxon>Pseudomonadati</taxon>
        <taxon>Pseudomonadota</taxon>
        <taxon>Alphaproteobacteria</taxon>
        <taxon>Acetobacterales</taxon>
        <taxon>Roseomonadaceae</taxon>
        <taxon>Roseicella</taxon>
    </lineage>
</organism>
<feature type="compositionally biased region" description="Basic and acidic residues" evidence="1">
    <location>
        <begin position="25"/>
        <end position="40"/>
    </location>
</feature>
<evidence type="ECO:0000256" key="1">
    <source>
        <dbReference type="SAM" id="MobiDB-lite"/>
    </source>
</evidence>
<evidence type="ECO:0000313" key="3">
    <source>
        <dbReference type="Proteomes" id="UP000295023"/>
    </source>
</evidence>
<dbReference type="AlphaFoldDB" id="A0A4R4DKP2"/>
<reference evidence="2 3" key="1">
    <citation type="submission" date="2019-03" db="EMBL/GenBank/DDBJ databases">
        <title>Paracraurococcus aquatilis NE82 genome sequence.</title>
        <authorList>
            <person name="Zhao Y."/>
            <person name="Du Z."/>
        </authorList>
    </citation>
    <scope>NUCLEOTIDE SEQUENCE [LARGE SCALE GENOMIC DNA]</scope>
    <source>
        <strain evidence="2 3">NE82</strain>
    </source>
</reference>